<dbReference type="Gene3D" id="1.10.3470.10">
    <property type="entry name" value="ABC transporter involved in vitamin B12 uptake, BtuC"/>
    <property type="match status" value="1"/>
</dbReference>
<sequence length="358" mass="35488">MVQRMPVAERSRPDGGAAAGRPHRAPRPRAPFGVVLAASVALLGLAVLASLAIGSRAVPFDVVWSAFSAPVDGDTDQLVVRELRLPRAIIGVLAGAAFGAVASVLQGATRNPLADPGLLGLNAGASLAVVAAITFLGVSTPLGFIWFAFAGAAAAAAVVFAIGSAGGGATPARLALTGAAVMAATTPLITLVLIRDLATLNQYRFWSVGSLAGRGLETAAALWPFLVAGLVLAAWLAPRLNLMALGDDVARGLGVRLGVTRLVTAVAVIVLAGTATSLAGPIALLGLAVAHAAGASAGGDYRRRIALAAVLGATVLVTADVIGRVVAPPAELEAGIVAAVVGAPVLIALVRRRGGAAT</sequence>
<dbReference type="InterPro" id="IPR037294">
    <property type="entry name" value="ABC_BtuC-like"/>
</dbReference>
<feature type="region of interest" description="Disordered" evidence="8">
    <location>
        <begin position="1"/>
        <end position="25"/>
    </location>
</feature>
<dbReference type="EMBL" id="JAVKGS010000004">
    <property type="protein sequence ID" value="MDR5693267.1"/>
    <property type="molecule type" value="Genomic_DNA"/>
</dbReference>
<dbReference type="InterPro" id="IPR000522">
    <property type="entry name" value="ABC_transptr_permease_BtuC"/>
</dbReference>
<evidence type="ECO:0000256" key="2">
    <source>
        <dbReference type="ARBA" id="ARBA00007935"/>
    </source>
</evidence>
<proteinExistence type="inferred from homology"/>
<evidence type="ECO:0000256" key="6">
    <source>
        <dbReference type="ARBA" id="ARBA00022989"/>
    </source>
</evidence>
<feature type="transmembrane region" description="Helical" evidence="9">
    <location>
        <begin position="278"/>
        <end position="298"/>
    </location>
</feature>
<dbReference type="Pfam" id="PF01032">
    <property type="entry name" value="FecCD"/>
    <property type="match status" value="1"/>
</dbReference>
<dbReference type="SUPFAM" id="SSF81345">
    <property type="entry name" value="ABC transporter involved in vitamin B12 uptake, BtuC"/>
    <property type="match status" value="1"/>
</dbReference>
<feature type="transmembrane region" description="Helical" evidence="9">
    <location>
        <begin position="218"/>
        <end position="237"/>
    </location>
</feature>
<accession>A0ABU1FND1</accession>
<evidence type="ECO:0000256" key="5">
    <source>
        <dbReference type="ARBA" id="ARBA00022692"/>
    </source>
</evidence>
<feature type="transmembrane region" description="Helical" evidence="9">
    <location>
        <begin position="144"/>
        <end position="162"/>
    </location>
</feature>
<feature type="transmembrane region" description="Helical" evidence="9">
    <location>
        <begin position="30"/>
        <end position="53"/>
    </location>
</feature>
<feature type="transmembrane region" description="Helical" evidence="9">
    <location>
        <begin position="88"/>
        <end position="105"/>
    </location>
</feature>
<evidence type="ECO:0000313" key="11">
    <source>
        <dbReference type="Proteomes" id="UP001260072"/>
    </source>
</evidence>
<keyword evidence="7 9" id="KW-0472">Membrane</keyword>
<keyword evidence="11" id="KW-1185">Reference proteome</keyword>
<dbReference type="PANTHER" id="PTHR30472">
    <property type="entry name" value="FERRIC ENTEROBACTIN TRANSPORT SYSTEM PERMEASE PROTEIN"/>
    <property type="match status" value="1"/>
</dbReference>
<keyword evidence="5 9" id="KW-0812">Transmembrane</keyword>
<feature type="transmembrane region" description="Helical" evidence="9">
    <location>
        <begin position="174"/>
        <end position="198"/>
    </location>
</feature>
<comment type="similarity">
    <text evidence="2">Belongs to the binding-protein-dependent transport system permease family. FecCD subfamily.</text>
</comment>
<dbReference type="CDD" id="cd06550">
    <property type="entry name" value="TM_ABC_iron-siderophores_like"/>
    <property type="match status" value="1"/>
</dbReference>
<evidence type="ECO:0000256" key="7">
    <source>
        <dbReference type="ARBA" id="ARBA00023136"/>
    </source>
</evidence>
<keyword evidence="4" id="KW-1003">Cell membrane</keyword>
<dbReference type="Proteomes" id="UP001260072">
    <property type="component" value="Unassembled WGS sequence"/>
</dbReference>
<evidence type="ECO:0000256" key="9">
    <source>
        <dbReference type="SAM" id="Phobius"/>
    </source>
</evidence>
<evidence type="ECO:0000313" key="10">
    <source>
        <dbReference type="EMBL" id="MDR5693267.1"/>
    </source>
</evidence>
<dbReference type="PANTHER" id="PTHR30472:SF1">
    <property type="entry name" value="FE(3+) DICITRATE TRANSPORT SYSTEM PERMEASE PROTEIN FECC-RELATED"/>
    <property type="match status" value="1"/>
</dbReference>
<keyword evidence="3" id="KW-0813">Transport</keyword>
<evidence type="ECO:0000256" key="3">
    <source>
        <dbReference type="ARBA" id="ARBA00022448"/>
    </source>
</evidence>
<feature type="transmembrane region" description="Helical" evidence="9">
    <location>
        <begin position="249"/>
        <end position="272"/>
    </location>
</feature>
<gene>
    <name evidence="10" type="ORF">RH861_14430</name>
</gene>
<name>A0ABU1FND1_9MICO</name>
<protein>
    <submittedName>
        <fullName evidence="10">Iron ABC transporter permease</fullName>
    </submittedName>
</protein>
<comment type="subcellular location">
    <subcellularLocation>
        <location evidence="1">Cell membrane</location>
        <topology evidence="1">Multi-pass membrane protein</topology>
    </subcellularLocation>
</comment>
<feature type="transmembrane region" description="Helical" evidence="9">
    <location>
        <begin position="332"/>
        <end position="350"/>
    </location>
</feature>
<reference evidence="11" key="1">
    <citation type="submission" date="2023-07" db="EMBL/GenBank/DDBJ databases">
        <title>Description of three actinobacteria isolated from air of manufacturing shop in a pharmaceutical factory.</title>
        <authorList>
            <person name="Zhang D.-F."/>
        </authorList>
    </citation>
    <scope>NUCLEOTIDE SEQUENCE [LARGE SCALE GENOMIC DNA]</scope>
    <source>
        <strain evidence="11">CCTCC AB 2011122</strain>
    </source>
</reference>
<evidence type="ECO:0000256" key="4">
    <source>
        <dbReference type="ARBA" id="ARBA00022475"/>
    </source>
</evidence>
<comment type="caution">
    <text evidence="10">The sequence shown here is derived from an EMBL/GenBank/DDBJ whole genome shotgun (WGS) entry which is preliminary data.</text>
</comment>
<keyword evidence="6 9" id="KW-1133">Transmembrane helix</keyword>
<dbReference type="RefSeq" id="WP_310521565.1">
    <property type="nucleotide sequence ID" value="NZ_BAABBS010000003.1"/>
</dbReference>
<evidence type="ECO:0000256" key="1">
    <source>
        <dbReference type="ARBA" id="ARBA00004651"/>
    </source>
</evidence>
<feature type="transmembrane region" description="Helical" evidence="9">
    <location>
        <begin position="117"/>
        <end position="138"/>
    </location>
</feature>
<evidence type="ECO:0000256" key="8">
    <source>
        <dbReference type="SAM" id="MobiDB-lite"/>
    </source>
</evidence>
<feature type="transmembrane region" description="Helical" evidence="9">
    <location>
        <begin position="305"/>
        <end position="326"/>
    </location>
</feature>
<organism evidence="10 11">
    <name type="scientific">Agromyces indicus</name>
    <dbReference type="NCBI Taxonomy" id="758919"/>
    <lineage>
        <taxon>Bacteria</taxon>
        <taxon>Bacillati</taxon>
        <taxon>Actinomycetota</taxon>
        <taxon>Actinomycetes</taxon>
        <taxon>Micrococcales</taxon>
        <taxon>Microbacteriaceae</taxon>
        <taxon>Agromyces</taxon>
    </lineage>
</organism>